<dbReference type="RefSeq" id="WP_009869082.1">
    <property type="nucleotide sequence ID" value="NZ_JXSL01000033.1"/>
</dbReference>
<dbReference type="Pfam" id="PF00753">
    <property type="entry name" value="Lactamase_B"/>
    <property type="match status" value="1"/>
</dbReference>
<dbReference type="AlphaFoldDB" id="A0A0C2U683"/>
<dbReference type="STRING" id="272627.CCC_01455"/>
<name>A0A0C2U683_PARME</name>
<dbReference type="InterPro" id="IPR001279">
    <property type="entry name" value="Metallo-B-lactamas"/>
</dbReference>
<dbReference type="GO" id="GO:0016787">
    <property type="term" value="F:hydrolase activity"/>
    <property type="evidence" value="ECO:0007669"/>
    <property type="project" value="UniProtKB-KW"/>
</dbReference>
<sequence length="224" mass="24037">MDETIGMTLQQFGDFGDFSLTVLVTSPPWYENCYLVVHKPTNSLAIVDPGGDAERILEAVAATGAKPQVIWLTHGHPDHLGAAHQLETALGISTRAHADEAQVISSSSDLNRTFTGQPQKGPASLETFAGEPTETLGGAPVRVIHTPGHTPGGICLDFGGFVLTGDTLFRNGVGRTDLPGGSEQQLWASINRLLGLLDDEAMLFSGHGPEWATREARRWWRMVG</sequence>
<evidence type="ECO:0000259" key="5">
    <source>
        <dbReference type="SMART" id="SM00849"/>
    </source>
</evidence>
<dbReference type="GO" id="GO:0046872">
    <property type="term" value="F:metal ion binding"/>
    <property type="evidence" value="ECO:0007669"/>
    <property type="project" value="UniProtKB-KW"/>
</dbReference>
<evidence type="ECO:0000313" key="6">
    <source>
        <dbReference type="EMBL" id="KIL96962.1"/>
    </source>
</evidence>
<dbReference type="SMART" id="SM00849">
    <property type="entry name" value="Lactamase_B"/>
    <property type="match status" value="1"/>
</dbReference>
<dbReference type="InterPro" id="IPR051453">
    <property type="entry name" value="MBL_Glyoxalase_II"/>
</dbReference>
<evidence type="ECO:0000256" key="3">
    <source>
        <dbReference type="ARBA" id="ARBA00022801"/>
    </source>
</evidence>
<evidence type="ECO:0000313" key="7">
    <source>
        <dbReference type="Proteomes" id="UP000031971"/>
    </source>
</evidence>
<dbReference type="Gene3D" id="3.60.15.10">
    <property type="entry name" value="Ribonuclease Z/Hydroxyacylglutathione hydrolase-like"/>
    <property type="match status" value="1"/>
</dbReference>
<proteinExistence type="predicted"/>
<dbReference type="InterPro" id="IPR036866">
    <property type="entry name" value="RibonucZ/Hydroxyglut_hydro"/>
</dbReference>
<feature type="domain" description="Metallo-beta-lactamase" evidence="5">
    <location>
        <begin position="30"/>
        <end position="207"/>
    </location>
</feature>
<dbReference type="EMBL" id="JXSL01000033">
    <property type="protein sequence ID" value="KIL96962.1"/>
    <property type="molecule type" value="Genomic_DNA"/>
</dbReference>
<gene>
    <name evidence="6" type="ORF">CCC_01455</name>
</gene>
<keyword evidence="7" id="KW-1185">Reference proteome</keyword>
<dbReference type="Proteomes" id="UP000031971">
    <property type="component" value="Unassembled WGS sequence"/>
</dbReference>
<protein>
    <submittedName>
        <fullName evidence="6">Hydroxyacylglutathione hydrolase</fullName>
    </submittedName>
</protein>
<evidence type="ECO:0000256" key="4">
    <source>
        <dbReference type="ARBA" id="ARBA00022833"/>
    </source>
</evidence>
<dbReference type="CDD" id="cd06262">
    <property type="entry name" value="metallo-hydrolase-like_MBL-fold"/>
    <property type="match status" value="1"/>
</dbReference>
<comment type="caution">
    <text evidence="6">The sequence shown here is derived from an EMBL/GenBank/DDBJ whole genome shotgun (WGS) entry which is preliminary data.</text>
</comment>
<dbReference type="SUPFAM" id="SSF56281">
    <property type="entry name" value="Metallo-hydrolase/oxidoreductase"/>
    <property type="match status" value="1"/>
</dbReference>
<keyword evidence="3 6" id="KW-0378">Hydrolase</keyword>
<accession>A0A0C2U683</accession>
<dbReference type="OrthoDB" id="9802991at2"/>
<dbReference type="PANTHER" id="PTHR46233">
    <property type="entry name" value="HYDROXYACYLGLUTATHIONE HYDROLASE GLOC"/>
    <property type="match status" value="1"/>
</dbReference>
<keyword evidence="4" id="KW-0862">Zinc</keyword>
<comment type="cofactor">
    <cofactor evidence="1">
        <name>Zn(2+)</name>
        <dbReference type="ChEBI" id="CHEBI:29105"/>
    </cofactor>
</comment>
<evidence type="ECO:0000256" key="1">
    <source>
        <dbReference type="ARBA" id="ARBA00001947"/>
    </source>
</evidence>
<reference evidence="6 7" key="1">
    <citation type="submission" date="2015-01" db="EMBL/GenBank/DDBJ databases">
        <title>Genome Sequence of Magnetospirillum magnetotacticum Strain MS-1.</title>
        <authorList>
            <person name="Marinov G.K."/>
            <person name="Smalley M.D."/>
            <person name="DeSalvo G."/>
        </authorList>
    </citation>
    <scope>NUCLEOTIDE SEQUENCE [LARGE SCALE GENOMIC DNA]</scope>
    <source>
        <strain evidence="6 7">MS-1</strain>
    </source>
</reference>
<keyword evidence="2" id="KW-0479">Metal-binding</keyword>
<dbReference type="PANTHER" id="PTHR46233:SF3">
    <property type="entry name" value="HYDROXYACYLGLUTATHIONE HYDROLASE GLOC"/>
    <property type="match status" value="1"/>
</dbReference>
<organism evidence="6 7">
    <name type="scientific">Paramagnetospirillum magnetotacticum MS-1</name>
    <dbReference type="NCBI Taxonomy" id="272627"/>
    <lineage>
        <taxon>Bacteria</taxon>
        <taxon>Pseudomonadati</taxon>
        <taxon>Pseudomonadota</taxon>
        <taxon>Alphaproteobacteria</taxon>
        <taxon>Rhodospirillales</taxon>
        <taxon>Magnetospirillaceae</taxon>
        <taxon>Paramagnetospirillum</taxon>
    </lineage>
</organism>
<evidence type="ECO:0000256" key="2">
    <source>
        <dbReference type="ARBA" id="ARBA00022723"/>
    </source>
</evidence>